<dbReference type="Gene3D" id="1.10.150.130">
    <property type="match status" value="1"/>
</dbReference>
<evidence type="ECO:0000313" key="15">
    <source>
        <dbReference type="Proteomes" id="UP000193200"/>
    </source>
</evidence>
<dbReference type="RefSeq" id="WP_217807829.1">
    <property type="nucleotide sequence ID" value="NZ_FWFR01000001.1"/>
</dbReference>
<dbReference type="HAMAP" id="MF_01807">
    <property type="entry name" value="Recomb_XerD"/>
    <property type="match status" value="1"/>
</dbReference>
<dbReference type="InterPro" id="IPR023009">
    <property type="entry name" value="Tyrosine_recombinase_XerC/XerD"/>
</dbReference>
<dbReference type="NCBIfam" id="TIGR02225">
    <property type="entry name" value="recomb_XerD"/>
    <property type="match status" value="1"/>
</dbReference>
<dbReference type="InterPro" id="IPR011010">
    <property type="entry name" value="DNA_brk_join_enz"/>
</dbReference>
<gene>
    <name evidence="11 14" type="primary">xerD</name>
    <name evidence="14" type="ORF">OCH7691_01225</name>
</gene>
<evidence type="ECO:0000259" key="12">
    <source>
        <dbReference type="PROSITE" id="PS51898"/>
    </source>
</evidence>
<dbReference type="Pfam" id="PF00589">
    <property type="entry name" value="Phage_integrase"/>
    <property type="match status" value="1"/>
</dbReference>
<keyword evidence="10 11" id="KW-0131">Cell cycle</keyword>
<evidence type="ECO:0000256" key="11">
    <source>
        <dbReference type="HAMAP-Rule" id="MF_01807"/>
    </source>
</evidence>
<dbReference type="InterPro" id="IPR010998">
    <property type="entry name" value="Integrase_recombinase_N"/>
</dbReference>
<evidence type="ECO:0000256" key="9">
    <source>
        <dbReference type="ARBA" id="ARBA00023172"/>
    </source>
</evidence>
<dbReference type="GO" id="GO:0009037">
    <property type="term" value="F:tyrosine-based site-specific recombinase activity"/>
    <property type="evidence" value="ECO:0007669"/>
    <property type="project" value="UniProtKB-UniRule"/>
</dbReference>
<evidence type="ECO:0000259" key="13">
    <source>
        <dbReference type="PROSITE" id="PS51900"/>
    </source>
</evidence>
<sequence>MAAALDGFLEMLAAERGHAGNTLLAYRRDLEDFAAWQAGRGGPDIGAAPADALRGYLAGMGAAGMASATIARRLSALRQYYRFLYAEGIRGDDPSAEIDSPKRGRRLPKAIGEAEVDALLEAARAIEGAEGARLRCLLELLYATGLRVSELVTLPFPLLRRGSRVLLVRGKGNKERMVPLSEPALAALEDYLPHRERFLAGAGSLRYLFPSRGADGHLTRQRVQQRLKALAVAAGIPPARISPHVLRHAFATHLLSHGADLRAVQKMLGHADISTTEIYTHVLAERLQRLVQDHHPLSGG</sequence>
<keyword evidence="8 11" id="KW-0238">DNA-binding</keyword>
<dbReference type="SUPFAM" id="SSF56349">
    <property type="entry name" value="DNA breaking-rejoining enzymes"/>
    <property type="match status" value="1"/>
</dbReference>
<dbReference type="InterPro" id="IPR044068">
    <property type="entry name" value="CB"/>
</dbReference>
<comment type="similarity">
    <text evidence="2 11">Belongs to the 'phage' integrase family. XerD subfamily.</text>
</comment>
<dbReference type="GO" id="GO:0006313">
    <property type="term" value="P:DNA transposition"/>
    <property type="evidence" value="ECO:0007669"/>
    <property type="project" value="UniProtKB-UniRule"/>
</dbReference>
<evidence type="ECO:0000256" key="10">
    <source>
        <dbReference type="ARBA" id="ARBA00023306"/>
    </source>
</evidence>
<dbReference type="InterPro" id="IPR004107">
    <property type="entry name" value="Integrase_SAM-like_N"/>
</dbReference>
<evidence type="ECO:0000313" key="14">
    <source>
        <dbReference type="EMBL" id="SLN32689.1"/>
    </source>
</evidence>
<comment type="subunit">
    <text evidence="11">Forms a cyclic heterotetrameric complex composed of two molecules of XerC and two molecules of XerD.</text>
</comment>
<dbReference type="Proteomes" id="UP000193200">
    <property type="component" value="Unassembled WGS sequence"/>
</dbReference>
<dbReference type="Pfam" id="PF02899">
    <property type="entry name" value="Phage_int_SAM_1"/>
    <property type="match status" value="1"/>
</dbReference>
<name>A0A1Y5S725_9PROT</name>
<keyword evidence="7 11" id="KW-0229">DNA integration</keyword>
<dbReference type="EMBL" id="FWFR01000001">
    <property type="protein sequence ID" value="SLN32689.1"/>
    <property type="molecule type" value="Genomic_DNA"/>
</dbReference>
<dbReference type="InterPro" id="IPR013762">
    <property type="entry name" value="Integrase-like_cat_sf"/>
</dbReference>
<keyword evidence="9 11" id="KW-0233">DNA recombination</keyword>
<evidence type="ECO:0000256" key="1">
    <source>
        <dbReference type="ARBA" id="ARBA00004496"/>
    </source>
</evidence>
<dbReference type="HAMAP" id="MF_01808">
    <property type="entry name" value="Recomb_XerC_XerD"/>
    <property type="match status" value="1"/>
</dbReference>
<dbReference type="NCBIfam" id="NF001399">
    <property type="entry name" value="PRK00283.1"/>
    <property type="match status" value="1"/>
</dbReference>
<dbReference type="PROSITE" id="PS51900">
    <property type="entry name" value="CB"/>
    <property type="match status" value="1"/>
</dbReference>
<dbReference type="InParanoid" id="A0A1Y5S725"/>
<evidence type="ECO:0000256" key="2">
    <source>
        <dbReference type="ARBA" id="ARBA00010450"/>
    </source>
</evidence>
<feature type="active site" description="O-(3'-phospho-DNA)-tyrosine intermediate" evidence="11">
    <location>
        <position position="279"/>
    </location>
</feature>
<dbReference type="GO" id="GO:0051301">
    <property type="term" value="P:cell division"/>
    <property type="evidence" value="ECO:0007669"/>
    <property type="project" value="UniProtKB-KW"/>
</dbReference>
<accession>A0A1Y5S725</accession>
<feature type="active site" evidence="11">
    <location>
        <position position="171"/>
    </location>
</feature>
<dbReference type="InterPro" id="IPR050090">
    <property type="entry name" value="Tyrosine_recombinase_XerCD"/>
</dbReference>
<dbReference type="PANTHER" id="PTHR30349">
    <property type="entry name" value="PHAGE INTEGRASE-RELATED"/>
    <property type="match status" value="1"/>
</dbReference>
<keyword evidence="15" id="KW-1185">Reference proteome</keyword>
<feature type="active site" evidence="11">
    <location>
        <position position="244"/>
    </location>
</feature>
<evidence type="ECO:0000256" key="3">
    <source>
        <dbReference type="ARBA" id="ARBA00015810"/>
    </source>
</evidence>
<comment type="subcellular location">
    <subcellularLocation>
        <location evidence="1 11">Cytoplasm</location>
    </subcellularLocation>
</comment>
<organism evidence="14 15">
    <name type="scientific">Oceanibacterium hippocampi</name>
    <dbReference type="NCBI Taxonomy" id="745714"/>
    <lineage>
        <taxon>Bacteria</taxon>
        <taxon>Pseudomonadati</taxon>
        <taxon>Pseudomonadota</taxon>
        <taxon>Alphaproteobacteria</taxon>
        <taxon>Sneathiellales</taxon>
        <taxon>Sneathiellaceae</taxon>
        <taxon>Oceanibacterium</taxon>
    </lineage>
</organism>
<dbReference type="InterPro" id="IPR011932">
    <property type="entry name" value="Recomb_XerD"/>
</dbReference>
<dbReference type="GO" id="GO:0007059">
    <property type="term" value="P:chromosome segregation"/>
    <property type="evidence" value="ECO:0007669"/>
    <property type="project" value="UniProtKB-UniRule"/>
</dbReference>
<dbReference type="InterPro" id="IPR002104">
    <property type="entry name" value="Integrase_catalytic"/>
</dbReference>
<dbReference type="AlphaFoldDB" id="A0A1Y5S725"/>
<feature type="active site" evidence="11">
    <location>
        <position position="147"/>
    </location>
</feature>
<proteinExistence type="inferred from homology"/>
<dbReference type="GO" id="GO:0005737">
    <property type="term" value="C:cytoplasm"/>
    <property type="evidence" value="ECO:0007669"/>
    <property type="project" value="UniProtKB-SubCell"/>
</dbReference>
<keyword evidence="4 11" id="KW-0963">Cytoplasm</keyword>
<dbReference type="CDD" id="cd00798">
    <property type="entry name" value="INT_XerDC_C"/>
    <property type="match status" value="1"/>
</dbReference>
<keyword evidence="5 11" id="KW-0132">Cell division</keyword>
<feature type="active site" evidence="11">
    <location>
        <position position="270"/>
    </location>
</feature>
<comment type="function">
    <text evidence="11">Site-specific tyrosine recombinase, which acts by catalyzing the cutting and rejoining of the recombining DNA molecules. The XerC-XerD complex is essential to convert dimers of the bacterial chromosome into monomers to permit their segregation at cell division. It also contributes to the segregational stability of plasmids.</text>
</comment>
<dbReference type="PANTHER" id="PTHR30349:SF90">
    <property type="entry name" value="TYROSINE RECOMBINASE XERD"/>
    <property type="match status" value="1"/>
</dbReference>
<evidence type="ECO:0000256" key="5">
    <source>
        <dbReference type="ARBA" id="ARBA00022618"/>
    </source>
</evidence>
<evidence type="ECO:0000256" key="4">
    <source>
        <dbReference type="ARBA" id="ARBA00022490"/>
    </source>
</evidence>
<dbReference type="FunCoup" id="A0A1Y5S725">
    <property type="interactions" value="184"/>
</dbReference>
<dbReference type="Gene3D" id="1.10.443.10">
    <property type="entry name" value="Intergrase catalytic core"/>
    <property type="match status" value="1"/>
</dbReference>
<keyword evidence="6 11" id="KW-0159">Chromosome partition</keyword>
<feature type="active site" evidence="11">
    <location>
        <position position="247"/>
    </location>
</feature>
<feature type="domain" description="Tyr recombinase" evidence="12">
    <location>
        <begin position="106"/>
        <end position="292"/>
    </location>
</feature>
<protein>
    <recommendedName>
        <fullName evidence="3 11">Tyrosine recombinase XerD</fullName>
    </recommendedName>
</protein>
<reference evidence="14 15" key="1">
    <citation type="submission" date="2017-03" db="EMBL/GenBank/DDBJ databases">
        <authorList>
            <person name="Afonso C.L."/>
            <person name="Miller P.J."/>
            <person name="Scott M.A."/>
            <person name="Spackman E."/>
            <person name="Goraichik I."/>
            <person name="Dimitrov K.M."/>
            <person name="Suarez D.L."/>
            <person name="Swayne D.E."/>
        </authorList>
    </citation>
    <scope>NUCLEOTIDE SEQUENCE [LARGE SCALE GENOMIC DNA]</scope>
    <source>
        <strain evidence="14 15">CECT 7691</strain>
    </source>
</reference>
<dbReference type="PROSITE" id="PS51898">
    <property type="entry name" value="TYR_RECOMBINASE"/>
    <property type="match status" value="1"/>
</dbReference>
<evidence type="ECO:0000256" key="6">
    <source>
        <dbReference type="ARBA" id="ARBA00022829"/>
    </source>
</evidence>
<evidence type="ECO:0000256" key="7">
    <source>
        <dbReference type="ARBA" id="ARBA00022908"/>
    </source>
</evidence>
<feature type="domain" description="Core-binding (CB)" evidence="13">
    <location>
        <begin position="1"/>
        <end position="85"/>
    </location>
</feature>
<evidence type="ECO:0000256" key="8">
    <source>
        <dbReference type="ARBA" id="ARBA00023125"/>
    </source>
</evidence>
<dbReference type="GO" id="GO:0003677">
    <property type="term" value="F:DNA binding"/>
    <property type="evidence" value="ECO:0007669"/>
    <property type="project" value="UniProtKB-UniRule"/>
</dbReference>